<keyword evidence="10 14" id="KW-1133">Transmembrane helix</keyword>
<dbReference type="EC" id="2.7.10.2" evidence="18"/>
<evidence type="ECO:0000256" key="6">
    <source>
        <dbReference type="ARBA" id="ARBA00022692"/>
    </source>
</evidence>
<keyword evidence="3" id="KW-1003">Cell membrane</keyword>
<evidence type="ECO:0000256" key="4">
    <source>
        <dbReference type="ARBA" id="ARBA00022519"/>
    </source>
</evidence>
<evidence type="ECO:0000256" key="8">
    <source>
        <dbReference type="ARBA" id="ARBA00022777"/>
    </source>
</evidence>
<keyword evidence="19" id="KW-1185">Reference proteome</keyword>
<evidence type="ECO:0000313" key="19">
    <source>
        <dbReference type="Proteomes" id="UP001296921"/>
    </source>
</evidence>
<feature type="transmembrane region" description="Helical" evidence="14">
    <location>
        <begin position="424"/>
        <end position="448"/>
    </location>
</feature>
<comment type="subcellular location">
    <subcellularLocation>
        <location evidence="1">Cell inner membrane</location>
        <topology evidence="1">Multi-pass membrane protein</topology>
    </subcellularLocation>
</comment>
<keyword evidence="7" id="KW-0547">Nucleotide-binding</keyword>
<evidence type="ECO:0000256" key="11">
    <source>
        <dbReference type="ARBA" id="ARBA00023136"/>
    </source>
</evidence>
<dbReference type="InterPro" id="IPR005702">
    <property type="entry name" value="Wzc-like_C"/>
</dbReference>
<protein>
    <submittedName>
        <fullName evidence="18">Polysaccharide biosynthesis tyrosine autokinase</fullName>
        <ecNumber evidence="18">2.7.10.2</ecNumber>
    </submittedName>
</protein>
<evidence type="ECO:0000256" key="12">
    <source>
        <dbReference type="ARBA" id="ARBA00053015"/>
    </source>
</evidence>
<dbReference type="EMBL" id="JADRCR010000014">
    <property type="protein sequence ID" value="MBK5145707.1"/>
    <property type="molecule type" value="Genomic_DNA"/>
</dbReference>
<feature type="domain" description="Tyrosine-protein kinase G-rich" evidence="17">
    <location>
        <begin position="366"/>
        <end position="446"/>
    </location>
</feature>
<feature type="transmembrane region" description="Helical" evidence="14">
    <location>
        <begin position="32"/>
        <end position="50"/>
    </location>
</feature>
<evidence type="ECO:0000259" key="15">
    <source>
        <dbReference type="Pfam" id="PF02706"/>
    </source>
</evidence>
<gene>
    <name evidence="18" type="ORF">I2494_18705</name>
</gene>
<dbReference type="Pfam" id="PF13614">
    <property type="entry name" value="AAA_31"/>
    <property type="match status" value="1"/>
</dbReference>
<dbReference type="PANTHER" id="PTHR32309">
    <property type="entry name" value="TYROSINE-PROTEIN KINASE"/>
    <property type="match status" value="1"/>
</dbReference>
<evidence type="ECO:0000256" key="1">
    <source>
        <dbReference type="ARBA" id="ARBA00004429"/>
    </source>
</evidence>
<dbReference type="PANTHER" id="PTHR32309:SF32">
    <property type="entry name" value="TYROSINE-PROTEIN KINASE ETK-RELATED"/>
    <property type="match status" value="1"/>
</dbReference>
<proteinExistence type="inferred from homology"/>
<comment type="caution">
    <text evidence="18">The sequence shown here is derived from an EMBL/GenBank/DDBJ whole genome shotgun (WGS) entry which is preliminary data.</text>
</comment>
<feature type="coiled-coil region" evidence="13">
    <location>
        <begin position="268"/>
        <end position="295"/>
    </location>
</feature>
<evidence type="ECO:0000256" key="7">
    <source>
        <dbReference type="ARBA" id="ARBA00022741"/>
    </source>
</evidence>
<keyword evidence="5 18" id="KW-0808">Transferase</keyword>
<feature type="domain" description="AAA" evidence="16">
    <location>
        <begin position="536"/>
        <end position="650"/>
    </location>
</feature>
<evidence type="ECO:0000256" key="3">
    <source>
        <dbReference type="ARBA" id="ARBA00022475"/>
    </source>
</evidence>
<evidence type="ECO:0000256" key="13">
    <source>
        <dbReference type="SAM" id="Coils"/>
    </source>
</evidence>
<dbReference type="InterPro" id="IPR050445">
    <property type="entry name" value="Bact_polysacc_biosynth/exp"/>
</dbReference>
<keyword evidence="9" id="KW-0067">ATP-binding</keyword>
<comment type="similarity">
    <text evidence="2">Belongs to the etk/wzc family.</text>
</comment>
<comment type="catalytic activity">
    <reaction evidence="12">
        <text>L-tyrosyl-[protein] + ATP = O-phospho-L-tyrosyl-[protein] + ADP + H(+)</text>
        <dbReference type="Rhea" id="RHEA:10596"/>
        <dbReference type="Rhea" id="RHEA-COMP:10136"/>
        <dbReference type="Rhea" id="RHEA-COMP:20101"/>
        <dbReference type="ChEBI" id="CHEBI:15378"/>
        <dbReference type="ChEBI" id="CHEBI:30616"/>
        <dbReference type="ChEBI" id="CHEBI:46858"/>
        <dbReference type="ChEBI" id="CHEBI:61978"/>
        <dbReference type="ChEBI" id="CHEBI:456216"/>
    </reaction>
</comment>
<dbReference type="InterPro" id="IPR032807">
    <property type="entry name" value="GNVR"/>
</dbReference>
<keyword evidence="8" id="KW-0418">Kinase</keyword>
<organism evidence="18 19">
    <name type="scientific">Limnobaculum allomyrinae</name>
    <dbReference type="NCBI Taxonomy" id="2791986"/>
    <lineage>
        <taxon>Bacteria</taxon>
        <taxon>Pseudomonadati</taxon>
        <taxon>Pseudomonadota</taxon>
        <taxon>Gammaproteobacteria</taxon>
        <taxon>Enterobacterales</taxon>
        <taxon>Budviciaceae</taxon>
        <taxon>Limnobaculum</taxon>
    </lineage>
</organism>
<reference evidence="18 19" key="1">
    <citation type="submission" date="2020-11" db="EMBL/GenBank/DDBJ databases">
        <title>Insectihabitans protaetiae gen. nov. sp. nov. and Insectihabitans allomyrinae sp. nov., isolated from larvae of Protaetia brevitarsis seulensis and Allomyrina dichotoma, respectively.</title>
        <authorList>
            <person name="Lee S.D."/>
            <person name="Byeon Y.-S."/>
            <person name="Kim S.-M."/>
            <person name="Yang H.L."/>
            <person name="Kim I.S."/>
        </authorList>
    </citation>
    <scope>NUCLEOTIDE SEQUENCE [LARGE SCALE GENOMIC DNA]</scope>
    <source>
        <strain evidence="18 19">BWR-B9</strain>
    </source>
</reference>
<dbReference type="Pfam" id="PF23607">
    <property type="entry name" value="WZC_N"/>
    <property type="match status" value="1"/>
</dbReference>
<dbReference type="GO" id="GO:0004715">
    <property type="term" value="F:non-membrane spanning protein tyrosine kinase activity"/>
    <property type="evidence" value="ECO:0007669"/>
    <property type="project" value="UniProtKB-EC"/>
</dbReference>
<keyword evidence="6 14" id="KW-0812">Transmembrane</keyword>
<dbReference type="Proteomes" id="UP001296921">
    <property type="component" value="Unassembled WGS sequence"/>
</dbReference>
<evidence type="ECO:0000256" key="2">
    <source>
        <dbReference type="ARBA" id="ARBA00008883"/>
    </source>
</evidence>
<keyword evidence="13" id="KW-0175">Coiled coil</keyword>
<dbReference type="Pfam" id="PF02706">
    <property type="entry name" value="Wzz"/>
    <property type="match status" value="1"/>
</dbReference>
<evidence type="ECO:0000256" key="9">
    <source>
        <dbReference type="ARBA" id="ARBA00022840"/>
    </source>
</evidence>
<feature type="domain" description="Polysaccharide chain length determinant N-terminal" evidence="15">
    <location>
        <begin position="16"/>
        <end position="107"/>
    </location>
</feature>
<dbReference type="NCBIfam" id="TIGR01007">
    <property type="entry name" value="eps_fam"/>
    <property type="match status" value="1"/>
</dbReference>
<evidence type="ECO:0000313" key="18">
    <source>
        <dbReference type="EMBL" id="MBK5145707.1"/>
    </source>
</evidence>
<evidence type="ECO:0000259" key="17">
    <source>
        <dbReference type="Pfam" id="PF13807"/>
    </source>
</evidence>
<dbReference type="Pfam" id="PF13807">
    <property type="entry name" value="GNVR"/>
    <property type="match status" value="1"/>
</dbReference>
<evidence type="ECO:0000256" key="10">
    <source>
        <dbReference type="ARBA" id="ARBA00022989"/>
    </source>
</evidence>
<keyword evidence="4" id="KW-0997">Cell inner membrane</keyword>
<evidence type="ECO:0000256" key="14">
    <source>
        <dbReference type="SAM" id="Phobius"/>
    </source>
</evidence>
<dbReference type="CDD" id="cd05387">
    <property type="entry name" value="BY-kinase"/>
    <property type="match status" value="1"/>
</dbReference>
<evidence type="ECO:0000259" key="16">
    <source>
        <dbReference type="Pfam" id="PF13614"/>
    </source>
</evidence>
<sequence length="714" mass="80153">MTEKHELSNEKRITNNEVDLTYLLGIALDYKWLIFITLLIFAVCGTLYAFTATPIYKADALVQIEQRSSSNMLGKLSEMLPDNKSSSAPEIEVLKSRMILGKTVRDLNLDILVKPQYFLGIGKKFSQLFNIKKNKISITQLEVPDEWINKEFILKVISENSYEINIDDLKIEGRVGDLINKSGFTILVNSIKSEPNAKFEIKKLSELSAINSLSERYDVFDKTKDNGILQLTLEGEDQNKISEELNSITYNYLSQNIVRKSEEAAKSLDFLNSQISVVKANLDEAENNLNKVRQENVSIDLPLEAKSTLDAIVSVESQLKELTLNEAEISKLYTKDHPSYRALLEKRTTLKKEKEILNKRISDMPKTQQEILRLTQDVQSGQDVYMLLLNKQQELSINKASTVGNVRIIDSAVTQPKAIAPKKVLIILASILLGMLVSFCIIVTRVFLNQGIESTETIEDLGINVYATVPVSTWLINQNNTLKKRGTKKPRSNSLLVTDNPTDISVEAIRNLQAGLHFALFEASNKILMFTSATPEVGKTFISCNLAAVMAQSGKKILFIDSDMRRGEAHYILEGREKNGLSELLSGQISITDAIQSIKINGLDFISRGEAPSNSSELLFNEKLNKLLVWANENYDLIIIDTPPVLAVADASIVGKYAGTSMLVTRFQKTTLKDLKTSIRRLEQYGIKIKGAIFNGLERKSSNSYEYNTYKDYL</sequence>
<keyword evidence="11 14" id="KW-0472">Membrane</keyword>
<dbReference type="InterPro" id="IPR025669">
    <property type="entry name" value="AAA_dom"/>
</dbReference>
<name>A0ABS1IVU1_9GAMM</name>
<evidence type="ECO:0000256" key="5">
    <source>
        <dbReference type="ARBA" id="ARBA00022679"/>
    </source>
</evidence>
<dbReference type="InterPro" id="IPR003856">
    <property type="entry name" value="LPS_length_determ_N"/>
</dbReference>
<accession>A0ABS1IVU1</accession>